<sequence length="1157" mass="130249">MELPSLPPPQSHYRGNSTGSSSVGTQSDYNHLSASRHTIQSGQSLIQEHQLTRKNLKTLLHVITGELKARGTKTPHIFLPFRSRIDDSKLEMFLINLFPNGILTHHEYYVPLLKKTDEFTLVCSLKYLWCRLPNNEVIGWDVYLEYKRKEKAAGYPRNAFLSIMPKCLSSPAHASIVYDFLDLLISVASNSQYNYLSGRKICKMASLWAFNSLVKSQQSKNHSSSPFYDATIMTDNNFIEGLDSWKQTSSALFHLLLSFLRAMLPDSEQETLKLPKTLQSLLITNAYPPLDNSDSIKSLITIPCVLVRSTKPSKTAFEMLSKVRNTISFDKKDAFVSVENYTILKNIFRKQSTNEIVSTLTEESRRILNRITAEPIQSDFGIYPGWVKPEDSEDNRRQYEYEGIDDDIPLISQINIIDVTLQDYYIWTWLSSLSSDQCVPNKKLFGRSLVVEAGLKGFEKWLIVTEELITPKEYYKKFKTLDFPKVPPKKVHPDTSSDLDSNTSGDERHAHSKNAVKRIPTDYKYSSLLPELPPADKRSPAKSNPEDDYDWNGMLPAINFTEDDYKIEVPGMERLSYDFEAKNNISSRKPQAREQSQGQYGHHQAHQYDTQHGHQHGHQQGFHPAHSVAKPLPSPSNEREASPPIPPKSHGRPPPPAILPNESTSPQRHQNDSNALPSQPTQYLAPNQNSTSPIRTSTHTQYYSPENRHSQNEPIVENLNYENEAERKHLSQEQVRGEDLNGKHYIPGSAVEPKYEKEPTVEKYIPSASMGDTSHRGRKHDEKPPVNGVHDHSLSPSRGKDLSPEELAAKKERRRKRREKKKREEAQEASRRADQEGYVIQEEGKLSTRSTSPKDKESRRREREEKREKRDLREKEKMLARERERIKELPPISPKPNELVSKQAGQVAASPDLQQAPFPVPSGNSHLPPPSQYPNGRPNGAPHPAYPQPNGYGYPPAQGYPTGYPAGYPANYGRPPNSSSPTLAPPSASPVSNRTHSPVDRNQSPQDPRGKASPIPGHHPANPVPPPGTQHPNGHPPQNGAAGPHSAYTSPQQANPAAFPQYPGYPPQGYMYPPPQGYYPPPMGYPPMGYPPMGYPPMGYPMGYPMPQPPKSPEKKEKPSSTDVAMRNMPQGHKFNKNKQPNKVGLRNAFNQGGFGI</sequence>
<feature type="compositionally biased region" description="Polar residues" evidence="1">
    <location>
        <begin position="494"/>
        <end position="504"/>
    </location>
</feature>
<evidence type="ECO:0000256" key="1">
    <source>
        <dbReference type="SAM" id="MobiDB-lite"/>
    </source>
</evidence>
<dbReference type="AlphaFoldDB" id="A0A9P0VX42"/>
<proteinExistence type="predicted"/>
<reference evidence="3" key="1">
    <citation type="submission" date="2022-03" db="EMBL/GenBank/DDBJ databases">
        <authorList>
            <person name="Legras J.-L."/>
            <person name="Devillers H."/>
            <person name="Grondin C."/>
        </authorList>
    </citation>
    <scope>NUCLEOTIDE SEQUENCE</scope>
    <source>
        <strain evidence="3">CLIB 1423</strain>
    </source>
</reference>
<feature type="compositionally biased region" description="Polar residues" evidence="1">
    <location>
        <begin position="13"/>
        <end position="27"/>
    </location>
</feature>
<accession>A0A9P0VX42</accession>
<feature type="compositionally biased region" description="Basic residues" evidence="1">
    <location>
        <begin position="811"/>
        <end position="821"/>
    </location>
</feature>
<dbReference type="CDD" id="cd04401">
    <property type="entry name" value="RhoGAP_fMSB1"/>
    <property type="match status" value="1"/>
</dbReference>
<feature type="compositionally biased region" description="Pro residues" evidence="1">
    <location>
        <begin position="1"/>
        <end position="10"/>
    </location>
</feature>
<feature type="compositionally biased region" description="Pro residues" evidence="1">
    <location>
        <begin position="643"/>
        <end position="658"/>
    </location>
</feature>
<feature type="region of interest" description="Disordered" evidence="1">
    <location>
        <begin position="487"/>
        <end position="552"/>
    </location>
</feature>
<dbReference type="GO" id="GO:0005934">
    <property type="term" value="C:cellular bud tip"/>
    <property type="evidence" value="ECO:0007669"/>
    <property type="project" value="TreeGrafter"/>
</dbReference>
<dbReference type="Pfam" id="PF08101">
    <property type="entry name" value="Msb1-Mug8_dom"/>
    <property type="match status" value="1"/>
</dbReference>
<feature type="compositionally biased region" description="Basic and acidic residues" evidence="1">
    <location>
        <begin position="822"/>
        <end position="835"/>
    </location>
</feature>
<dbReference type="EMBL" id="CAKXYY010000002">
    <property type="protein sequence ID" value="CAH2351091.1"/>
    <property type="molecule type" value="Genomic_DNA"/>
</dbReference>
<organism evidence="3 4">
    <name type="scientific">[Candida] railenensis</name>
    <dbReference type="NCBI Taxonomy" id="45579"/>
    <lineage>
        <taxon>Eukaryota</taxon>
        <taxon>Fungi</taxon>
        <taxon>Dikarya</taxon>
        <taxon>Ascomycota</taxon>
        <taxon>Saccharomycotina</taxon>
        <taxon>Pichiomycetes</taxon>
        <taxon>Debaryomycetaceae</taxon>
        <taxon>Kurtzmaniella</taxon>
    </lineage>
</organism>
<dbReference type="InterPro" id="IPR012965">
    <property type="entry name" value="Msb1/Mug8_dom"/>
</dbReference>
<dbReference type="PANTHER" id="PTHR28093:SF1">
    <property type="entry name" value="MORPHOGENESIS-RELATED PROTEIN MSB1"/>
    <property type="match status" value="1"/>
</dbReference>
<dbReference type="InterPro" id="IPR037508">
    <property type="entry name" value="Msb1/Mug8"/>
</dbReference>
<dbReference type="OrthoDB" id="3362494at2759"/>
<evidence type="ECO:0000313" key="3">
    <source>
        <dbReference type="EMBL" id="CAH2351091.1"/>
    </source>
</evidence>
<keyword evidence="4" id="KW-1185">Reference proteome</keyword>
<feature type="region of interest" description="Disordered" evidence="1">
    <location>
        <begin position="585"/>
        <end position="1073"/>
    </location>
</feature>
<feature type="region of interest" description="Disordered" evidence="1">
    <location>
        <begin position="1106"/>
        <end position="1157"/>
    </location>
</feature>
<dbReference type="PANTHER" id="PTHR28093">
    <property type="entry name" value="MORPHOGENESIS-RELATED PROTEIN MSB1"/>
    <property type="match status" value="1"/>
</dbReference>
<protein>
    <submittedName>
        <fullName evidence="3">Morphogenesis-related protein Msb1p</fullName>
    </submittedName>
</protein>
<feature type="compositionally biased region" description="Basic and acidic residues" evidence="1">
    <location>
        <begin position="773"/>
        <end position="810"/>
    </location>
</feature>
<feature type="domain" description="Meiotically up-regulated protein Msb1/Mug8" evidence="2">
    <location>
        <begin position="51"/>
        <end position="466"/>
    </location>
</feature>
<feature type="compositionally biased region" description="Polar residues" evidence="1">
    <location>
        <begin position="993"/>
        <end position="1006"/>
    </location>
</feature>
<feature type="region of interest" description="Disordered" evidence="1">
    <location>
        <begin position="1"/>
        <end position="27"/>
    </location>
</feature>
<evidence type="ECO:0000313" key="4">
    <source>
        <dbReference type="Proteomes" id="UP000837801"/>
    </source>
</evidence>
<feature type="compositionally biased region" description="Basic and acidic residues" evidence="1">
    <location>
        <begin position="724"/>
        <end position="742"/>
    </location>
</feature>
<feature type="compositionally biased region" description="Basic and acidic residues" evidence="1">
    <location>
        <begin position="842"/>
        <end position="888"/>
    </location>
</feature>
<comment type="caution">
    <text evidence="3">The sequence shown here is derived from an EMBL/GenBank/DDBJ whole genome shotgun (WGS) entry which is preliminary data.</text>
</comment>
<dbReference type="Proteomes" id="UP000837801">
    <property type="component" value="Unassembled WGS sequence"/>
</dbReference>
<dbReference type="GO" id="GO:0005935">
    <property type="term" value="C:cellular bud neck"/>
    <property type="evidence" value="ECO:0007669"/>
    <property type="project" value="TreeGrafter"/>
</dbReference>
<feature type="compositionally biased region" description="Polar residues" evidence="1">
    <location>
        <begin position="661"/>
        <end position="704"/>
    </location>
</feature>
<name>A0A9P0VX42_9ASCO</name>
<gene>
    <name evidence="3" type="ORF">CLIB1423_02S12024</name>
</gene>
<evidence type="ECO:0000259" key="2">
    <source>
        <dbReference type="Pfam" id="PF08101"/>
    </source>
</evidence>